<evidence type="ECO:0000313" key="2">
    <source>
        <dbReference type="Proteomes" id="UP000293952"/>
    </source>
</evidence>
<dbReference type="RefSeq" id="WP_130092999.1">
    <property type="nucleotide sequence ID" value="NZ_SETE01000002.1"/>
</dbReference>
<accession>A0A4Q4KNH4</accession>
<keyword evidence="2" id="KW-1185">Reference proteome</keyword>
<gene>
    <name evidence="1" type="ORF">ERX46_06355</name>
</gene>
<dbReference type="Proteomes" id="UP000293952">
    <property type="component" value="Unassembled WGS sequence"/>
</dbReference>
<comment type="caution">
    <text evidence="1">The sequence shown here is derived from an EMBL/GenBank/DDBJ whole genome shotgun (WGS) entry which is preliminary data.</text>
</comment>
<evidence type="ECO:0000313" key="1">
    <source>
        <dbReference type="EMBL" id="RYM34991.1"/>
    </source>
</evidence>
<protein>
    <submittedName>
        <fullName evidence="1">Uncharacterized protein</fullName>
    </submittedName>
</protein>
<sequence length="63" mass="7363">MKYIFTFLLTTFIWQNSNAQMDKYTGYYIGTVVTDSISDKKLDTTISMKAELFLNPDSTYRMT</sequence>
<name>A0A4Q4KNH4_9FLAO</name>
<proteinExistence type="predicted"/>
<organism evidence="1 2">
    <name type="scientific">Brumimicrobium glaciale</name>
    <dbReference type="NCBI Taxonomy" id="200475"/>
    <lineage>
        <taxon>Bacteria</taxon>
        <taxon>Pseudomonadati</taxon>
        <taxon>Bacteroidota</taxon>
        <taxon>Flavobacteriia</taxon>
        <taxon>Flavobacteriales</taxon>
        <taxon>Crocinitomicaceae</taxon>
        <taxon>Brumimicrobium</taxon>
    </lineage>
</organism>
<dbReference type="AlphaFoldDB" id="A0A4Q4KNH4"/>
<dbReference type="EMBL" id="SETE01000002">
    <property type="protein sequence ID" value="RYM34991.1"/>
    <property type="molecule type" value="Genomic_DNA"/>
</dbReference>
<reference evidence="1 2" key="1">
    <citation type="submission" date="2019-02" db="EMBL/GenBank/DDBJ databases">
        <title>Genome sequence of the sea-ice species Brumimicrobium glaciale.</title>
        <authorList>
            <person name="Bowman J.P."/>
        </authorList>
    </citation>
    <scope>NUCLEOTIDE SEQUENCE [LARGE SCALE GENOMIC DNA]</scope>
    <source>
        <strain evidence="1 2">IC156</strain>
    </source>
</reference>